<evidence type="ECO:0000313" key="1">
    <source>
        <dbReference type="EMBL" id="VDK24420.1"/>
    </source>
</evidence>
<organism evidence="1 2">
    <name type="scientific">Anisakis simplex</name>
    <name type="common">Herring worm</name>
    <dbReference type="NCBI Taxonomy" id="6269"/>
    <lineage>
        <taxon>Eukaryota</taxon>
        <taxon>Metazoa</taxon>
        <taxon>Ecdysozoa</taxon>
        <taxon>Nematoda</taxon>
        <taxon>Chromadorea</taxon>
        <taxon>Rhabditida</taxon>
        <taxon>Spirurina</taxon>
        <taxon>Ascaridomorpha</taxon>
        <taxon>Ascaridoidea</taxon>
        <taxon>Anisakidae</taxon>
        <taxon>Anisakis</taxon>
        <taxon>Anisakis simplex complex</taxon>
    </lineage>
</organism>
<reference evidence="1 2" key="1">
    <citation type="submission" date="2018-11" db="EMBL/GenBank/DDBJ databases">
        <authorList>
            <consortium name="Pathogen Informatics"/>
        </authorList>
    </citation>
    <scope>NUCLEOTIDE SEQUENCE [LARGE SCALE GENOMIC DNA]</scope>
</reference>
<accession>A0A3P6P072</accession>
<protein>
    <submittedName>
        <fullName evidence="1">Uncharacterized protein</fullName>
    </submittedName>
</protein>
<dbReference type="AlphaFoldDB" id="A0A3P6P072"/>
<gene>
    <name evidence="1" type="ORF">ASIM_LOCUS4754</name>
</gene>
<proteinExistence type="predicted"/>
<sequence>MNTILSFDSPDDDIIPKELQQMPFPDSGDPFVPGPSHVDSVSFCSVEY</sequence>
<name>A0A3P6P072_ANISI</name>
<keyword evidence="2" id="KW-1185">Reference proteome</keyword>
<dbReference type="EMBL" id="UYRR01008634">
    <property type="protein sequence ID" value="VDK24420.1"/>
    <property type="molecule type" value="Genomic_DNA"/>
</dbReference>
<dbReference type="Proteomes" id="UP000267096">
    <property type="component" value="Unassembled WGS sequence"/>
</dbReference>
<evidence type="ECO:0000313" key="2">
    <source>
        <dbReference type="Proteomes" id="UP000267096"/>
    </source>
</evidence>